<dbReference type="InterPro" id="IPR015020">
    <property type="entry name" value="Rv2525c-like_Glyco_Hydro-like"/>
</dbReference>
<evidence type="ECO:0000259" key="2">
    <source>
        <dbReference type="Pfam" id="PF08924"/>
    </source>
</evidence>
<gene>
    <name evidence="3" type="ORF">CBW65_18795</name>
</gene>
<dbReference type="InterPro" id="IPR017853">
    <property type="entry name" value="GH"/>
</dbReference>
<name>A0A1Y0IX82_9BACL</name>
<dbReference type="SUPFAM" id="SSF51445">
    <property type="entry name" value="(Trans)glycosidases"/>
    <property type="match status" value="1"/>
</dbReference>
<dbReference type="Gene3D" id="3.20.20.80">
    <property type="entry name" value="Glycosidases"/>
    <property type="match status" value="1"/>
</dbReference>
<keyword evidence="4" id="KW-1185">Reference proteome</keyword>
<reference evidence="4" key="1">
    <citation type="submission" date="2017-05" db="EMBL/GenBank/DDBJ databases">
        <authorList>
            <person name="Sung H."/>
        </authorList>
    </citation>
    <scope>NUCLEOTIDE SEQUENCE [LARGE SCALE GENOMIC DNA]</scope>
    <source>
        <strain evidence="4">AR23208</strain>
    </source>
</reference>
<dbReference type="Proteomes" id="UP000195437">
    <property type="component" value="Chromosome"/>
</dbReference>
<feature type="domain" description="Rv2525c-like glycoside hydrolase-like" evidence="2">
    <location>
        <begin position="58"/>
        <end position="196"/>
    </location>
</feature>
<sequence length="243" mass="25792">MARTDLPGIKQPASEPNPQPPAQGPVQSQGQYAWGVDSASPSTTLHACVTQSYGTPKYWGRYLKDVASVSKGLTKGEVAYLHDKNIKILPIYNNFSAATGYDNGKKAGQDAVNTAKALGIPSGVYLFADIEASYAADAGWIRGWYDALHASKYLPGIYENPVTGPFANAYNSAVQQNPAIGKATALWSAQPSIGVTRADKAPKFGPAKPASANNTLAWQYGIQGAACNIDTNLIDTGLLSRLW</sequence>
<dbReference type="Pfam" id="PF08924">
    <property type="entry name" value="Rv2525c_GlyHyd-like"/>
    <property type="match status" value="1"/>
</dbReference>
<accession>A0A1Y0IX82</accession>
<evidence type="ECO:0000313" key="3">
    <source>
        <dbReference type="EMBL" id="ARU63963.1"/>
    </source>
</evidence>
<dbReference type="OrthoDB" id="2080590at2"/>
<dbReference type="AlphaFoldDB" id="A0A1Y0IX82"/>
<organism evidence="3 4">
    <name type="scientific">Tumebacillus avium</name>
    <dbReference type="NCBI Taxonomy" id="1903704"/>
    <lineage>
        <taxon>Bacteria</taxon>
        <taxon>Bacillati</taxon>
        <taxon>Bacillota</taxon>
        <taxon>Bacilli</taxon>
        <taxon>Bacillales</taxon>
        <taxon>Alicyclobacillaceae</taxon>
        <taxon>Tumebacillus</taxon>
    </lineage>
</organism>
<evidence type="ECO:0000313" key="4">
    <source>
        <dbReference type="Proteomes" id="UP000195437"/>
    </source>
</evidence>
<feature type="region of interest" description="Disordered" evidence="1">
    <location>
        <begin position="1"/>
        <end position="30"/>
    </location>
</feature>
<evidence type="ECO:0000256" key="1">
    <source>
        <dbReference type="SAM" id="MobiDB-lite"/>
    </source>
</evidence>
<proteinExistence type="predicted"/>
<dbReference type="KEGG" id="tum:CBW65_18795"/>
<dbReference type="EMBL" id="CP021434">
    <property type="protein sequence ID" value="ARU63963.1"/>
    <property type="molecule type" value="Genomic_DNA"/>
</dbReference>
<protein>
    <recommendedName>
        <fullName evidence="2">Rv2525c-like glycoside hydrolase-like domain-containing protein</fullName>
    </recommendedName>
</protein>